<feature type="compositionally biased region" description="Polar residues" evidence="2">
    <location>
        <begin position="164"/>
        <end position="175"/>
    </location>
</feature>
<feature type="coiled-coil region" evidence="1">
    <location>
        <begin position="384"/>
        <end position="411"/>
    </location>
</feature>
<reference evidence="3" key="1">
    <citation type="submission" date="2013-04" db="EMBL/GenBank/DDBJ databases">
        <title>The Genome Sequence of Fonticula alba ATCC 38817.</title>
        <authorList>
            <consortium name="The Broad Institute Genomics Platform"/>
            <person name="Russ C."/>
            <person name="Cuomo C."/>
            <person name="Burger G."/>
            <person name="Gray M.W."/>
            <person name="Holland P.W.H."/>
            <person name="King N."/>
            <person name="Lang F.B.F."/>
            <person name="Roger A.J."/>
            <person name="Ruiz-Trillo I."/>
            <person name="Brown M."/>
            <person name="Walker B."/>
            <person name="Young S."/>
            <person name="Zeng Q."/>
            <person name="Gargeya S."/>
            <person name="Fitzgerald M."/>
            <person name="Haas B."/>
            <person name="Abouelleil A."/>
            <person name="Allen A.W."/>
            <person name="Alvarado L."/>
            <person name="Arachchi H.M."/>
            <person name="Berlin A.M."/>
            <person name="Chapman S.B."/>
            <person name="Gainer-Dewar J."/>
            <person name="Goldberg J."/>
            <person name="Griggs A."/>
            <person name="Gujja S."/>
            <person name="Hansen M."/>
            <person name="Howarth C."/>
            <person name="Imamovic A."/>
            <person name="Ireland A."/>
            <person name="Larimer J."/>
            <person name="McCowan C."/>
            <person name="Murphy C."/>
            <person name="Pearson M."/>
            <person name="Poon T.W."/>
            <person name="Priest M."/>
            <person name="Roberts A."/>
            <person name="Saif S."/>
            <person name="Shea T."/>
            <person name="Sisk P."/>
            <person name="Sykes S."/>
            <person name="Wortman J."/>
            <person name="Nusbaum C."/>
            <person name="Birren B."/>
        </authorList>
    </citation>
    <scope>NUCLEOTIDE SEQUENCE [LARGE SCALE GENOMIC DNA]</scope>
    <source>
        <strain evidence="3">ATCC 38817</strain>
    </source>
</reference>
<feature type="compositionally biased region" description="Low complexity" evidence="2">
    <location>
        <begin position="223"/>
        <end position="261"/>
    </location>
</feature>
<feature type="region of interest" description="Disordered" evidence="2">
    <location>
        <begin position="152"/>
        <end position="175"/>
    </location>
</feature>
<evidence type="ECO:0000256" key="2">
    <source>
        <dbReference type="SAM" id="MobiDB-lite"/>
    </source>
</evidence>
<name>A0A058ZAS8_FONAL</name>
<organism evidence="3">
    <name type="scientific">Fonticula alba</name>
    <name type="common">Slime mold</name>
    <dbReference type="NCBI Taxonomy" id="691883"/>
    <lineage>
        <taxon>Eukaryota</taxon>
        <taxon>Rotosphaerida</taxon>
        <taxon>Fonticulaceae</taxon>
        <taxon>Fonticula</taxon>
    </lineage>
</organism>
<dbReference type="GeneID" id="20526699"/>
<evidence type="ECO:0000313" key="3">
    <source>
        <dbReference type="EMBL" id="KCV71028.1"/>
    </source>
</evidence>
<dbReference type="Proteomes" id="UP000030693">
    <property type="component" value="Unassembled WGS sequence"/>
</dbReference>
<dbReference type="AlphaFoldDB" id="A0A058ZAS8"/>
<feature type="region of interest" description="Disordered" evidence="2">
    <location>
        <begin position="223"/>
        <end position="277"/>
    </location>
</feature>
<evidence type="ECO:0000313" key="4">
    <source>
        <dbReference type="Proteomes" id="UP000030693"/>
    </source>
</evidence>
<sequence length="550" mass="54220">MPVPPPVSATPEDPSAAGQSPESLSLGLDPVLSDSDTDHHHGDVLALGPIADSDDDEAPDAGDLGSLPALLRPGGPPPLGAGAAASDAFDRDVADAIAKMSTMLTEAKRALGPLVSLPPASTRAKQDAARLASTMSLLCFGLLGPSADADAFPAQRTAGRTPGAQPSPSHPVSTEPLSSIVAAALAPSMGATGAGATFTAAESPIVGLVRALENLAADASTSLSAAGGSSSSSSNTAAASSPAVSDGPDPGSGLGSPESPLAGERPATPDGDLPAAEPDEYAARSEAILRGDLRALPPRLRPIALEIIRLRTASAERPPSPGNGALCAACAGPFSPPPPPAPATGAVRSFFSSPSSMISRMGGYASSTPTPPSSTAAADSQAIVRALTLEITRLNQENASLKSALDAARVAASCASPFAGERRSDFSLDVGATLAGGSPAASVLQLGRSPSFEERLHRHGLLDTPADPAALGLPLAGSFTGAGVALHEAGGPPSLAEGPLTPVRQGPGAGPDQLHRYHHGPGPGPAEDLMLGAAGGPDPGQHGSSGAVLF</sequence>
<protein>
    <submittedName>
        <fullName evidence="3">Uncharacterized protein</fullName>
    </submittedName>
</protein>
<evidence type="ECO:0000256" key="1">
    <source>
        <dbReference type="SAM" id="Coils"/>
    </source>
</evidence>
<keyword evidence="4" id="KW-1185">Reference proteome</keyword>
<feature type="compositionally biased region" description="Low complexity" evidence="2">
    <location>
        <begin position="61"/>
        <end position="73"/>
    </location>
</feature>
<accession>A0A058ZAS8</accession>
<dbReference type="EMBL" id="KB932203">
    <property type="protein sequence ID" value="KCV71028.1"/>
    <property type="molecule type" value="Genomic_DNA"/>
</dbReference>
<proteinExistence type="predicted"/>
<dbReference type="RefSeq" id="XP_009494151.1">
    <property type="nucleotide sequence ID" value="XM_009495876.1"/>
</dbReference>
<keyword evidence="1" id="KW-0175">Coiled coil</keyword>
<gene>
    <name evidence="3" type="ORF">H696_01974</name>
</gene>
<feature type="region of interest" description="Disordered" evidence="2">
    <location>
        <begin position="1"/>
        <end position="87"/>
    </location>
</feature>
<feature type="region of interest" description="Disordered" evidence="2">
    <location>
        <begin position="490"/>
        <end position="550"/>
    </location>
</feature>